<dbReference type="KEGG" id="but:X994_234"/>
<accession>A0AA40JES8</accession>
<proteinExistence type="predicted"/>
<evidence type="ECO:0000259" key="1">
    <source>
        <dbReference type="Pfam" id="PF15579"/>
    </source>
</evidence>
<dbReference type="InterPro" id="IPR028969">
    <property type="entry name" value="Imm52"/>
</dbReference>
<dbReference type="EMBL" id="JQIM01000010">
    <property type="protein sequence ID" value="KGX08829.1"/>
    <property type="molecule type" value="Genomic_DNA"/>
</dbReference>
<gene>
    <name evidence="2" type="ORF">Y036_3319</name>
</gene>
<dbReference type="InterPro" id="IPR016929">
    <property type="entry name" value="TsiT-like"/>
</dbReference>
<dbReference type="AlphaFoldDB" id="A0AA40JES8"/>
<dbReference type="Proteomes" id="UP000030475">
    <property type="component" value="Unassembled WGS sequence"/>
</dbReference>
<comment type="caution">
    <text evidence="2">The sequence shown here is derived from an EMBL/GenBank/DDBJ whole genome shotgun (WGS) entry which is preliminary data.</text>
</comment>
<protein>
    <submittedName>
        <fullName evidence="2">Immunity 32 family protein</fullName>
    </submittedName>
</protein>
<name>A0AA40JES8_BURPE</name>
<sequence>MDISLQFKDASLTPTSFEEILSRIHVVTSALTTLNPKFNTWFAQGSSRDEALLYPVFEEGHPTTAILAVLKQKFSKNPPTSYVALWDGDENEDQGATIACHVNSAGLPNTFELSLFDAPILRDLNAVEKIVRATITAFGPAYVCVAPRSYVTKQVFDDKPGVGWMLYLPRVITQQQVPEARALIPVTTDGKKQQGTIIVSTTDAPFSMKVPEHVEVANRIEIRLVDQDLLPAFSDI</sequence>
<dbReference type="PIRSF" id="PIRSF029636">
    <property type="entry name" value="UCP029636"/>
    <property type="match status" value="1"/>
</dbReference>
<organism evidence="2 3">
    <name type="scientific">Burkholderia pseudomallei</name>
    <name type="common">Pseudomonas pseudomallei</name>
    <dbReference type="NCBI Taxonomy" id="28450"/>
    <lineage>
        <taxon>Bacteria</taxon>
        <taxon>Pseudomonadati</taxon>
        <taxon>Pseudomonadota</taxon>
        <taxon>Betaproteobacteria</taxon>
        <taxon>Burkholderiales</taxon>
        <taxon>Burkholderiaceae</taxon>
        <taxon>Burkholderia</taxon>
        <taxon>pseudomallei group</taxon>
    </lineage>
</organism>
<evidence type="ECO:0000313" key="2">
    <source>
        <dbReference type="EMBL" id="KGX08829.1"/>
    </source>
</evidence>
<dbReference type="Pfam" id="PF15579">
    <property type="entry name" value="Imm52"/>
    <property type="match status" value="1"/>
</dbReference>
<dbReference type="RefSeq" id="WP_038738994.1">
    <property type="nucleotide sequence ID" value="NZ_CP009157.1"/>
</dbReference>
<reference evidence="2 3" key="1">
    <citation type="submission" date="2014-08" db="EMBL/GenBank/DDBJ databases">
        <authorList>
            <person name="Bunnell A."/>
            <person name="Chain P.S."/>
            <person name="Chertkov O."/>
            <person name="Currie B.J."/>
            <person name="Daligault H.E."/>
            <person name="Davenport K.W."/>
            <person name="Davis C."/>
            <person name="Gleasner C.D."/>
            <person name="Johnson S.L."/>
            <person name="Kaestli M."/>
            <person name="Koren S."/>
            <person name="Kunde Y.A."/>
            <person name="Mayo M."/>
            <person name="McMurry K.K."/>
            <person name="Price E.P."/>
            <person name="Reitenga K.G."/>
            <person name="Robison R."/>
            <person name="Rosovitz M.J."/>
            <person name="Sarovich D.S."/>
            <person name="Teshima H."/>
        </authorList>
    </citation>
    <scope>NUCLEOTIDE SEQUENCE [LARGE SCALE GENOMIC DNA]</scope>
    <source>
        <strain evidence="2 3">MSHR44</strain>
    </source>
</reference>
<evidence type="ECO:0000313" key="3">
    <source>
        <dbReference type="Proteomes" id="UP000030475"/>
    </source>
</evidence>
<feature type="domain" description="Immunity protein 52" evidence="1">
    <location>
        <begin position="22"/>
        <end position="230"/>
    </location>
</feature>